<evidence type="ECO:0000313" key="7">
    <source>
        <dbReference type="EMBL" id="TXB68998.1"/>
    </source>
</evidence>
<dbReference type="Gene3D" id="3.40.50.720">
    <property type="entry name" value="NAD(P)-binding Rossmann-like Domain"/>
    <property type="match status" value="2"/>
</dbReference>
<dbReference type="EMBL" id="VOPL01000003">
    <property type="protein sequence ID" value="TXB68998.1"/>
    <property type="molecule type" value="Genomic_DNA"/>
</dbReference>
<dbReference type="RefSeq" id="WP_147097485.1">
    <property type="nucleotide sequence ID" value="NZ_JBHUFH010000002.1"/>
</dbReference>
<dbReference type="InterPro" id="IPR036291">
    <property type="entry name" value="NAD(P)-bd_dom_sf"/>
</dbReference>
<evidence type="ECO:0000256" key="1">
    <source>
        <dbReference type="ARBA" id="ARBA00005854"/>
    </source>
</evidence>
<dbReference type="OrthoDB" id="9793626at2"/>
<keyword evidence="2 4" id="KW-0560">Oxidoreductase</keyword>
<evidence type="ECO:0000256" key="3">
    <source>
        <dbReference type="ARBA" id="ARBA00023027"/>
    </source>
</evidence>
<dbReference type="Pfam" id="PF02826">
    <property type="entry name" value="2-Hacid_dh_C"/>
    <property type="match status" value="1"/>
</dbReference>
<keyword evidence="8" id="KW-1185">Reference proteome</keyword>
<sequence length="320" mass="34478">MKLLVTRRMTAAAEDEITACFTGVRFRDSNLPLTLDEACAALADHDLIMPTLGDAFRGPAFRAGTPRTKLLANFGAGYNHIEIEAARSAGVAVTNTPDVVTDATADLAVTLLLMTARRAGEGERLARRGEWTGWHPTQLLGTHVSDRTVGIVGMGRIGRAIARRLHFGFGMQILFFNRSQIQPRAFPARQTDSLEALMSLSDFIVIAVPGGAETHHLINAKMLSALGPDGILINIARGDVIDEDALIRALQGGTIKAAGLDVYENEPDIPSELRDLENVVLLPHLGTAVEETRTEMALRALGNLMAFRNGEPLPDLITTA</sequence>
<dbReference type="GO" id="GO:0051287">
    <property type="term" value="F:NAD binding"/>
    <property type="evidence" value="ECO:0007669"/>
    <property type="project" value="InterPro"/>
</dbReference>
<dbReference type="InterPro" id="IPR006140">
    <property type="entry name" value="D-isomer_DH_NAD-bd"/>
</dbReference>
<organism evidence="7 8">
    <name type="scientific">Paracoccus aurantiacus</name>
    <dbReference type="NCBI Taxonomy" id="2599412"/>
    <lineage>
        <taxon>Bacteria</taxon>
        <taxon>Pseudomonadati</taxon>
        <taxon>Pseudomonadota</taxon>
        <taxon>Alphaproteobacteria</taxon>
        <taxon>Rhodobacterales</taxon>
        <taxon>Paracoccaceae</taxon>
        <taxon>Paracoccus</taxon>
    </lineage>
</organism>
<dbReference type="GO" id="GO:0005829">
    <property type="term" value="C:cytosol"/>
    <property type="evidence" value="ECO:0007669"/>
    <property type="project" value="TreeGrafter"/>
</dbReference>
<evidence type="ECO:0000259" key="6">
    <source>
        <dbReference type="Pfam" id="PF02826"/>
    </source>
</evidence>
<proteinExistence type="inferred from homology"/>
<dbReference type="FunFam" id="3.40.50.720:FF:000203">
    <property type="entry name" value="D-3-phosphoglycerate dehydrogenase (SerA)"/>
    <property type="match status" value="1"/>
</dbReference>
<evidence type="ECO:0000313" key="8">
    <source>
        <dbReference type="Proteomes" id="UP000321562"/>
    </source>
</evidence>
<dbReference type="InterPro" id="IPR006139">
    <property type="entry name" value="D-isomer_2_OHA_DH_cat_dom"/>
</dbReference>
<dbReference type="AlphaFoldDB" id="A0A5C6S2D6"/>
<keyword evidence="3" id="KW-0520">NAD</keyword>
<protein>
    <submittedName>
        <fullName evidence="7">D-glycerate dehydrogenase</fullName>
    </submittedName>
</protein>
<name>A0A5C6S2D6_9RHOB</name>
<evidence type="ECO:0000256" key="4">
    <source>
        <dbReference type="RuleBase" id="RU003719"/>
    </source>
</evidence>
<comment type="similarity">
    <text evidence="1 4">Belongs to the D-isomer specific 2-hydroxyacid dehydrogenase family.</text>
</comment>
<evidence type="ECO:0000259" key="5">
    <source>
        <dbReference type="Pfam" id="PF00389"/>
    </source>
</evidence>
<dbReference type="SUPFAM" id="SSF52283">
    <property type="entry name" value="Formate/glycerate dehydrogenase catalytic domain-like"/>
    <property type="match status" value="1"/>
</dbReference>
<feature type="domain" description="D-isomer specific 2-hydroxyacid dehydrogenase catalytic" evidence="5">
    <location>
        <begin position="15"/>
        <end position="316"/>
    </location>
</feature>
<evidence type="ECO:0000256" key="2">
    <source>
        <dbReference type="ARBA" id="ARBA00023002"/>
    </source>
</evidence>
<dbReference type="GO" id="GO:0016618">
    <property type="term" value="F:hydroxypyruvate reductase [NAD(P)H] activity"/>
    <property type="evidence" value="ECO:0007669"/>
    <property type="project" value="TreeGrafter"/>
</dbReference>
<dbReference type="PANTHER" id="PTHR10996:SF178">
    <property type="entry name" value="2-HYDROXYACID DEHYDROGENASE YGL185C-RELATED"/>
    <property type="match status" value="1"/>
</dbReference>
<dbReference type="PROSITE" id="PS00065">
    <property type="entry name" value="D_2_HYDROXYACID_DH_1"/>
    <property type="match status" value="1"/>
</dbReference>
<dbReference type="SUPFAM" id="SSF51735">
    <property type="entry name" value="NAD(P)-binding Rossmann-fold domains"/>
    <property type="match status" value="1"/>
</dbReference>
<dbReference type="Pfam" id="PF00389">
    <property type="entry name" value="2-Hacid_dh"/>
    <property type="match status" value="1"/>
</dbReference>
<feature type="domain" description="D-isomer specific 2-hydroxyacid dehydrogenase NAD-binding" evidence="6">
    <location>
        <begin position="110"/>
        <end position="286"/>
    </location>
</feature>
<dbReference type="CDD" id="cd05301">
    <property type="entry name" value="GDH"/>
    <property type="match status" value="1"/>
</dbReference>
<dbReference type="PANTHER" id="PTHR10996">
    <property type="entry name" value="2-HYDROXYACID DEHYDROGENASE-RELATED"/>
    <property type="match status" value="1"/>
</dbReference>
<dbReference type="GO" id="GO:0030267">
    <property type="term" value="F:glyoxylate reductase (NADPH) activity"/>
    <property type="evidence" value="ECO:0007669"/>
    <property type="project" value="TreeGrafter"/>
</dbReference>
<reference evidence="7 8" key="1">
    <citation type="submission" date="2019-08" db="EMBL/GenBank/DDBJ databases">
        <authorList>
            <person name="Ye J."/>
        </authorList>
    </citation>
    <scope>NUCLEOTIDE SEQUENCE [LARGE SCALE GENOMIC DNA]</scope>
    <source>
        <strain evidence="7 8">TK008</strain>
    </source>
</reference>
<accession>A0A5C6S2D6</accession>
<dbReference type="InterPro" id="IPR050223">
    <property type="entry name" value="D-isomer_2-hydroxyacid_DH"/>
</dbReference>
<comment type="caution">
    <text evidence="7">The sequence shown here is derived from an EMBL/GenBank/DDBJ whole genome shotgun (WGS) entry which is preliminary data.</text>
</comment>
<dbReference type="InterPro" id="IPR029752">
    <property type="entry name" value="D-isomer_DH_CS1"/>
</dbReference>
<gene>
    <name evidence="7" type="ORF">FQV27_08415</name>
</gene>
<dbReference type="Proteomes" id="UP000321562">
    <property type="component" value="Unassembled WGS sequence"/>
</dbReference>